<evidence type="ECO:0000313" key="5">
    <source>
        <dbReference type="Proteomes" id="UP001174196"/>
    </source>
</evidence>
<dbReference type="Pfam" id="PF00583">
    <property type="entry name" value="Acetyltransf_1"/>
    <property type="match status" value="1"/>
</dbReference>
<gene>
    <name evidence="4" type="ORF">NWF35_09395</name>
</gene>
<feature type="domain" description="N-acetyltransferase" evidence="3">
    <location>
        <begin position="1"/>
        <end position="166"/>
    </location>
</feature>
<evidence type="ECO:0000259" key="3">
    <source>
        <dbReference type="PROSITE" id="PS51186"/>
    </source>
</evidence>
<accession>A0ABT8IMW8</accession>
<dbReference type="Proteomes" id="UP001174196">
    <property type="component" value="Unassembled WGS sequence"/>
</dbReference>
<proteinExistence type="predicted"/>
<dbReference type="PANTHER" id="PTHR43877">
    <property type="entry name" value="AMINOALKYLPHOSPHONATE N-ACETYLTRANSFERASE-RELATED-RELATED"/>
    <property type="match status" value="1"/>
</dbReference>
<dbReference type="InterPro" id="IPR050832">
    <property type="entry name" value="Bact_Acetyltransf"/>
</dbReference>
<reference evidence="4" key="1">
    <citation type="submission" date="2022-08" db="EMBL/GenBank/DDBJ databases">
        <title>Polycladomyces zharkentsis sp. nov., a novel thermophilic CMC and starch-degrading bacterium isolated from a geothermal spring in Kazakhstan.</title>
        <authorList>
            <person name="Mashzhan A."/>
            <person name="Kistaubaeva A."/>
            <person name="Javier-Lopez R."/>
            <person name="Birkeland N.-K."/>
        </authorList>
    </citation>
    <scope>NUCLEOTIDE SEQUENCE</scope>
    <source>
        <strain evidence="4">KSR 13</strain>
    </source>
</reference>
<dbReference type="EMBL" id="JANRHH010000036">
    <property type="protein sequence ID" value="MDN4594116.1"/>
    <property type="molecule type" value="Genomic_DNA"/>
</dbReference>
<evidence type="ECO:0000256" key="2">
    <source>
        <dbReference type="ARBA" id="ARBA00023315"/>
    </source>
</evidence>
<sequence>MEIRLLTPLDAAAFQYLRLRALKEQPDAFAATYEETATQSFEHVAKRLSPTPEAFMIGVFQDGQLVGNVGFKREKGKKLRHKAVIWGMYVTPEVRRQGVGKALLNEMIGRAREMEGLEQLILTVNAENESARQLYRSMGFRVFPTEPRAMKVGNRYVDEDHMILFL</sequence>
<keyword evidence="1" id="KW-0808">Transferase</keyword>
<name>A0ABT8IMW8_9BACL</name>
<keyword evidence="2" id="KW-0012">Acyltransferase</keyword>
<protein>
    <submittedName>
        <fullName evidence="4">GNAT family N-acetyltransferase</fullName>
    </submittedName>
</protein>
<keyword evidence="5" id="KW-1185">Reference proteome</keyword>
<dbReference type="SUPFAM" id="SSF55729">
    <property type="entry name" value="Acyl-CoA N-acyltransferases (Nat)"/>
    <property type="match status" value="1"/>
</dbReference>
<dbReference type="InterPro" id="IPR016181">
    <property type="entry name" value="Acyl_CoA_acyltransferase"/>
</dbReference>
<comment type="caution">
    <text evidence="4">The sequence shown here is derived from an EMBL/GenBank/DDBJ whole genome shotgun (WGS) entry which is preliminary data.</text>
</comment>
<dbReference type="PANTHER" id="PTHR43877:SF2">
    <property type="entry name" value="AMINOALKYLPHOSPHONATE N-ACETYLTRANSFERASE-RELATED"/>
    <property type="match status" value="1"/>
</dbReference>
<dbReference type="PROSITE" id="PS51186">
    <property type="entry name" value="GNAT"/>
    <property type="match status" value="1"/>
</dbReference>
<dbReference type="CDD" id="cd04301">
    <property type="entry name" value="NAT_SF"/>
    <property type="match status" value="1"/>
</dbReference>
<evidence type="ECO:0000313" key="4">
    <source>
        <dbReference type="EMBL" id="MDN4594116.1"/>
    </source>
</evidence>
<dbReference type="Gene3D" id="3.40.630.30">
    <property type="match status" value="1"/>
</dbReference>
<dbReference type="RefSeq" id="WP_301238798.1">
    <property type="nucleotide sequence ID" value="NZ_JANRHH010000036.1"/>
</dbReference>
<dbReference type="InterPro" id="IPR000182">
    <property type="entry name" value="GNAT_dom"/>
</dbReference>
<organism evidence="4 5">
    <name type="scientific">Polycladomyces subterraneus</name>
    <dbReference type="NCBI Taxonomy" id="1016997"/>
    <lineage>
        <taxon>Bacteria</taxon>
        <taxon>Bacillati</taxon>
        <taxon>Bacillota</taxon>
        <taxon>Bacilli</taxon>
        <taxon>Bacillales</taxon>
        <taxon>Thermoactinomycetaceae</taxon>
        <taxon>Polycladomyces</taxon>
    </lineage>
</organism>
<evidence type="ECO:0000256" key="1">
    <source>
        <dbReference type="ARBA" id="ARBA00022679"/>
    </source>
</evidence>